<evidence type="ECO:0000313" key="6">
    <source>
        <dbReference type="Proteomes" id="UP000095192"/>
    </source>
</evidence>
<dbReference type="GO" id="GO:0005739">
    <property type="term" value="C:mitochondrion"/>
    <property type="evidence" value="ECO:0007669"/>
    <property type="project" value="TreeGrafter"/>
</dbReference>
<dbReference type="GeneID" id="34624360"/>
<evidence type="ECO:0000256" key="1">
    <source>
        <dbReference type="ARBA" id="ARBA00009921"/>
    </source>
</evidence>
<dbReference type="EMBL" id="JROU02000253">
    <property type="protein sequence ID" value="OEH79891.1"/>
    <property type="molecule type" value="Genomic_DNA"/>
</dbReference>
<dbReference type="FunFam" id="3.30.420.10:FF:000003">
    <property type="entry name" value="Oligoribonuclease"/>
    <property type="match status" value="1"/>
</dbReference>
<proteinExistence type="inferred from homology"/>
<dbReference type="Pfam" id="PF00929">
    <property type="entry name" value="RNase_T"/>
    <property type="match status" value="1"/>
</dbReference>
<name>A0A1D3D8V4_9EIME</name>
<evidence type="ECO:0000313" key="5">
    <source>
        <dbReference type="EMBL" id="OEH79891.1"/>
    </source>
</evidence>
<dbReference type="Gene3D" id="3.30.420.10">
    <property type="entry name" value="Ribonuclease H-like superfamily/Ribonuclease H"/>
    <property type="match status" value="1"/>
</dbReference>
<sequence>MGRQFEQPLLWLDCEMTGLDPLKDRILEIACILTDGNLEHMQEGPCMILHCPKEELDEMNDWCKEQHGNSGLTEACMRATLTAQDAEKHIIAFLKENNVGMKEAVLAGNSIHMDKEFLRREMPSLLEFLHYQILDVSSIKILAQRWFPSVAPPRKMYLHRALDDIKESIQELAYYRNNLFK</sequence>
<protein>
    <submittedName>
        <fullName evidence="5">Oligoribonuclease</fullName>
    </submittedName>
</protein>
<dbReference type="NCBIfam" id="NF003765">
    <property type="entry name" value="PRK05359.1"/>
    <property type="match status" value="1"/>
</dbReference>
<dbReference type="PANTHER" id="PTHR11046:SF0">
    <property type="entry name" value="OLIGORIBONUCLEASE, MITOCHONDRIAL"/>
    <property type="match status" value="1"/>
</dbReference>
<dbReference type="SUPFAM" id="SSF53098">
    <property type="entry name" value="Ribonuclease H-like"/>
    <property type="match status" value="1"/>
</dbReference>
<organism evidence="5 6">
    <name type="scientific">Cyclospora cayetanensis</name>
    <dbReference type="NCBI Taxonomy" id="88456"/>
    <lineage>
        <taxon>Eukaryota</taxon>
        <taxon>Sar</taxon>
        <taxon>Alveolata</taxon>
        <taxon>Apicomplexa</taxon>
        <taxon>Conoidasida</taxon>
        <taxon>Coccidia</taxon>
        <taxon>Eucoccidiorida</taxon>
        <taxon>Eimeriorina</taxon>
        <taxon>Eimeriidae</taxon>
        <taxon>Cyclospora</taxon>
    </lineage>
</organism>
<keyword evidence="6" id="KW-1185">Reference proteome</keyword>
<comment type="similarity">
    <text evidence="1">Belongs to the oligoribonuclease family.</text>
</comment>
<dbReference type="VEuPathDB" id="ToxoDB:cyc_08713"/>
<dbReference type="VEuPathDB" id="ToxoDB:LOC34624360"/>
<dbReference type="InterPro" id="IPR012337">
    <property type="entry name" value="RNaseH-like_sf"/>
</dbReference>
<evidence type="ECO:0000256" key="3">
    <source>
        <dbReference type="ARBA" id="ARBA00022801"/>
    </source>
</evidence>
<dbReference type="InterPro" id="IPR013520">
    <property type="entry name" value="Ribonucl_H"/>
</dbReference>
<evidence type="ECO:0000256" key="4">
    <source>
        <dbReference type="ARBA" id="ARBA00022839"/>
    </source>
</evidence>
<gene>
    <name evidence="5" type="ORF">cyc_08713</name>
</gene>
<dbReference type="OrthoDB" id="270189at2759"/>
<dbReference type="Proteomes" id="UP000095192">
    <property type="component" value="Unassembled WGS sequence"/>
</dbReference>
<dbReference type="PANTHER" id="PTHR11046">
    <property type="entry name" value="OLIGORIBONUCLEASE, MITOCHONDRIAL"/>
    <property type="match status" value="1"/>
</dbReference>
<dbReference type="GO" id="GO:0000175">
    <property type="term" value="F:3'-5'-RNA exonuclease activity"/>
    <property type="evidence" value="ECO:0007669"/>
    <property type="project" value="InterPro"/>
</dbReference>
<evidence type="ECO:0000256" key="2">
    <source>
        <dbReference type="ARBA" id="ARBA00022722"/>
    </source>
</evidence>
<dbReference type="InterPro" id="IPR036397">
    <property type="entry name" value="RNaseH_sf"/>
</dbReference>
<dbReference type="GO" id="GO:0003676">
    <property type="term" value="F:nucleic acid binding"/>
    <property type="evidence" value="ECO:0007669"/>
    <property type="project" value="InterPro"/>
</dbReference>
<dbReference type="InterPro" id="IPR022894">
    <property type="entry name" value="Oligoribonuclease"/>
</dbReference>
<accession>A0A1D3D8V4</accession>
<reference evidence="5 6" key="1">
    <citation type="journal article" date="2016" name="BMC Genomics">
        <title>Comparative genomics reveals Cyclospora cayetanensis possesses coccidia-like metabolism and invasion components but unique surface antigens.</title>
        <authorList>
            <person name="Liu S."/>
            <person name="Wang L."/>
            <person name="Zheng H."/>
            <person name="Xu Z."/>
            <person name="Roellig D.M."/>
            <person name="Li N."/>
            <person name="Frace M.A."/>
            <person name="Tang K."/>
            <person name="Arrowood M.J."/>
            <person name="Moss D.M."/>
            <person name="Zhang L."/>
            <person name="Feng Y."/>
            <person name="Xiao L."/>
        </authorList>
    </citation>
    <scope>NUCLEOTIDE SEQUENCE [LARGE SCALE GENOMIC DNA]</scope>
    <source>
        <strain evidence="5 6">CHN_HEN01</strain>
    </source>
</reference>
<keyword evidence="4" id="KW-0269">Exonuclease</keyword>
<keyword evidence="3" id="KW-0378">Hydrolase</keyword>
<dbReference type="CDD" id="cd06135">
    <property type="entry name" value="Orn"/>
    <property type="match status" value="1"/>
</dbReference>
<comment type="caution">
    <text evidence="5">The sequence shown here is derived from an EMBL/GenBank/DDBJ whole genome shotgun (WGS) entry which is preliminary data.</text>
</comment>
<dbReference type="SMART" id="SM00479">
    <property type="entry name" value="EXOIII"/>
    <property type="match status" value="1"/>
</dbReference>
<keyword evidence="2" id="KW-0540">Nuclease</keyword>
<dbReference type="AlphaFoldDB" id="A0A1D3D8V4"/>